<keyword evidence="2" id="KW-1133">Transmembrane helix</keyword>
<reference evidence="3" key="1">
    <citation type="journal article" date="2020" name="Stud. Mycol.">
        <title>101 Dothideomycetes genomes: a test case for predicting lifestyles and emergence of pathogens.</title>
        <authorList>
            <person name="Haridas S."/>
            <person name="Albert R."/>
            <person name="Binder M."/>
            <person name="Bloem J."/>
            <person name="Labutti K."/>
            <person name="Salamov A."/>
            <person name="Andreopoulos B."/>
            <person name="Baker S."/>
            <person name="Barry K."/>
            <person name="Bills G."/>
            <person name="Bluhm B."/>
            <person name="Cannon C."/>
            <person name="Castanera R."/>
            <person name="Culley D."/>
            <person name="Daum C."/>
            <person name="Ezra D."/>
            <person name="Gonzalez J."/>
            <person name="Henrissat B."/>
            <person name="Kuo A."/>
            <person name="Liang C."/>
            <person name="Lipzen A."/>
            <person name="Lutzoni F."/>
            <person name="Magnuson J."/>
            <person name="Mondo S."/>
            <person name="Nolan M."/>
            <person name="Ohm R."/>
            <person name="Pangilinan J."/>
            <person name="Park H.-J."/>
            <person name="Ramirez L."/>
            <person name="Alfaro M."/>
            <person name="Sun H."/>
            <person name="Tritt A."/>
            <person name="Yoshinaga Y."/>
            <person name="Zwiers L.-H."/>
            <person name="Turgeon B."/>
            <person name="Goodwin S."/>
            <person name="Spatafora J."/>
            <person name="Crous P."/>
            <person name="Grigoriev I."/>
        </authorList>
    </citation>
    <scope>NUCLEOTIDE SEQUENCE</scope>
    <source>
        <strain evidence="3">CBS 473.64</strain>
    </source>
</reference>
<dbReference type="Proteomes" id="UP000799753">
    <property type="component" value="Unassembled WGS sequence"/>
</dbReference>
<feature type="region of interest" description="Disordered" evidence="1">
    <location>
        <begin position="136"/>
        <end position="161"/>
    </location>
</feature>
<dbReference type="EMBL" id="MU006777">
    <property type="protein sequence ID" value="KAF2645756.1"/>
    <property type="molecule type" value="Genomic_DNA"/>
</dbReference>
<evidence type="ECO:0000256" key="2">
    <source>
        <dbReference type="SAM" id="Phobius"/>
    </source>
</evidence>
<sequence length="465" mass="53144">MGLDCIEHLDPEYILVLANTAWYHQVDVLRDAIYKHLDRETSIRVHFPLPRYNIFRLEFHFDRLILDEVPLAILNARQNKQFEKGNTLFDLGFLGLVPKRGKAYRHIIHQLHISLIVCGWDHSRWAAYAFTNSTQKQDNGNTCDNDDDNSEASDEEDAGDTIEPSEDALAANASYVLDANNPIWDPRTYWLVIISEHIRIMVHEWKWLVHHLEEGVNDWGTNHPISCFSKTCSGQCHNMNESLAWTVQTKEILNELREKLVTQIGALKTFCSSHGDAEYFTDLDDPRATAALGVCKESCLEFTNLEKKMGILHRRCDELGKHLRVILNYESNQVTLESNRVSLRSYSLNEESHRVALETQHVALANNLNAALMLSTNQFLAPVIVVTSYFSTQDKIFGFSRNATSFLVCVGIVFVVLRVVILTTFLTRKFVKLRGILACIVLGQWDQLEGRQQGVLVNKQQQFVS</sequence>
<name>A0A6A6SD47_9PLEO</name>
<evidence type="ECO:0000313" key="4">
    <source>
        <dbReference type="Proteomes" id="UP000799753"/>
    </source>
</evidence>
<accession>A0A6A6SD47</accession>
<feature type="transmembrane region" description="Helical" evidence="2">
    <location>
        <begin position="405"/>
        <end position="426"/>
    </location>
</feature>
<gene>
    <name evidence="3" type="ORF">P280DRAFT_545678</name>
</gene>
<proteinExistence type="predicted"/>
<protein>
    <submittedName>
        <fullName evidence="3">Uncharacterized protein</fullName>
    </submittedName>
</protein>
<organism evidence="3 4">
    <name type="scientific">Massarina eburnea CBS 473.64</name>
    <dbReference type="NCBI Taxonomy" id="1395130"/>
    <lineage>
        <taxon>Eukaryota</taxon>
        <taxon>Fungi</taxon>
        <taxon>Dikarya</taxon>
        <taxon>Ascomycota</taxon>
        <taxon>Pezizomycotina</taxon>
        <taxon>Dothideomycetes</taxon>
        <taxon>Pleosporomycetidae</taxon>
        <taxon>Pleosporales</taxon>
        <taxon>Massarineae</taxon>
        <taxon>Massarinaceae</taxon>
        <taxon>Massarina</taxon>
    </lineage>
</organism>
<evidence type="ECO:0000256" key="1">
    <source>
        <dbReference type="SAM" id="MobiDB-lite"/>
    </source>
</evidence>
<dbReference type="OrthoDB" id="5428055at2759"/>
<keyword evidence="4" id="KW-1185">Reference proteome</keyword>
<evidence type="ECO:0000313" key="3">
    <source>
        <dbReference type="EMBL" id="KAF2645756.1"/>
    </source>
</evidence>
<keyword evidence="2" id="KW-0812">Transmembrane</keyword>
<dbReference type="AlphaFoldDB" id="A0A6A6SD47"/>
<feature type="compositionally biased region" description="Acidic residues" evidence="1">
    <location>
        <begin position="144"/>
        <end position="161"/>
    </location>
</feature>
<keyword evidence="2" id="KW-0472">Membrane</keyword>